<accession>A0A9Q1C8J8</accession>
<dbReference type="PROSITE" id="PS50055">
    <property type="entry name" value="TYR_PHOSPHATASE_PTP"/>
    <property type="match status" value="1"/>
</dbReference>
<dbReference type="Pfam" id="PF00102">
    <property type="entry name" value="Y_phosphatase"/>
    <property type="match status" value="1"/>
</dbReference>
<dbReference type="PROSITE" id="PS00383">
    <property type="entry name" value="TYR_PHOSPHATASE_1"/>
    <property type="match status" value="1"/>
</dbReference>
<dbReference type="GO" id="GO:0004725">
    <property type="term" value="F:protein tyrosine phosphatase activity"/>
    <property type="evidence" value="ECO:0007669"/>
    <property type="project" value="InterPro"/>
</dbReference>
<dbReference type="SUPFAM" id="SSF52799">
    <property type="entry name" value="(Phosphotyrosine protein) phosphatases II"/>
    <property type="match status" value="1"/>
</dbReference>
<reference evidence="3" key="1">
    <citation type="submission" date="2021-10" db="EMBL/GenBank/DDBJ databases">
        <title>Tropical sea cucumber genome reveals ecological adaptation and Cuvierian tubules defense mechanism.</title>
        <authorList>
            <person name="Chen T."/>
        </authorList>
    </citation>
    <scope>NUCLEOTIDE SEQUENCE</scope>
    <source>
        <strain evidence="3">Nanhai2018</strain>
        <tissue evidence="3">Muscle</tissue>
    </source>
</reference>
<dbReference type="SMART" id="SM00404">
    <property type="entry name" value="PTPc_motif"/>
    <property type="match status" value="1"/>
</dbReference>
<dbReference type="Proteomes" id="UP001152320">
    <property type="component" value="Chromosome 6"/>
</dbReference>
<dbReference type="InterPro" id="IPR000242">
    <property type="entry name" value="PTP_cat"/>
</dbReference>
<feature type="domain" description="Tyrosine-protein phosphatase" evidence="1">
    <location>
        <begin position="36"/>
        <end position="276"/>
    </location>
</feature>
<evidence type="ECO:0000313" key="4">
    <source>
        <dbReference type="Proteomes" id="UP001152320"/>
    </source>
</evidence>
<dbReference type="InterPro" id="IPR000387">
    <property type="entry name" value="Tyr_Pase_dom"/>
</dbReference>
<evidence type="ECO:0000259" key="2">
    <source>
        <dbReference type="PROSITE" id="PS50056"/>
    </source>
</evidence>
<gene>
    <name evidence="3" type="ORF">HOLleu_14421</name>
</gene>
<dbReference type="InterPro" id="IPR003595">
    <property type="entry name" value="Tyr_Pase_cat"/>
</dbReference>
<name>A0A9Q1C8J8_HOLLE</name>
<dbReference type="InterPro" id="IPR029021">
    <property type="entry name" value="Prot-tyrosine_phosphatase-like"/>
</dbReference>
<dbReference type="PANTHER" id="PTHR19134:SF449">
    <property type="entry name" value="TYROSINE-PROTEIN PHOSPHATASE 1"/>
    <property type="match status" value="1"/>
</dbReference>
<dbReference type="PANTHER" id="PTHR19134">
    <property type="entry name" value="RECEPTOR-TYPE TYROSINE-PROTEIN PHOSPHATASE"/>
    <property type="match status" value="1"/>
</dbReference>
<dbReference type="SMART" id="SM00194">
    <property type="entry name" value="PTPc"/>
    <property type="match status" value="1"/>
</dbReference>
<evidence type="ECO:0000313" key="3">
    <source>
        <dbReference type="EMBL" id="KAJ8040193.1"/>
    </source>
</evidence>
<comment type="caution">
    <text evidence="3">The sequence shown here is derived from an EMBL/GenBank/DDBJ whole genome shotgun (WGS) entry which is preliminary data.</text>
</comment>
<organism evidence="3 4">
    <name type="scientific">Holothuria leucospilota</name>
    <name type="common">Black long sea cucumber</name>
    <name type="synonym">Mertensiothuria leucospilota</name>
    <dbReference type="NCBI Taxonomy" id="206669"/>
    <lineage>
        <taxon>Eukaryota</taxon>
        <taxon>Metazoa</taxon>
        <taxon>Echinodermata</taxon>
        <taxon>Eleutherozoa</taxon>
        <taxon>Echinozoa</taxon>
        <taxon>Holothuroidea</taxon>
        <taxon>Aspidochirotacea</taxon>
        <taxon>Aspidochirotida</taxon>
        <taxon>Holothuriidae</taxon>
        <taxon>Holothuria</taxon>
    </lineage>
</organism>
<evidence type="ECO:0000259" key="1">
    <source>
        <dbReference type="PROSITE" id="PS50055"/>
    </source>
</evidence>
<dbReference type="Gene3D" id="3.90.190.10">
    <property type="entry name" value="Protein tyrosine phosphatase superfamily"/>
    <property type="match status" value="1"/>
</dbReference>
<dbReference type="InterPro" id="IPR016130">
    <property type="entry name" value="Tyr_Pase_AS"/>
</dbReference>
<keyword evidence="4" id="KW-1185">Reference proteome</keyword>
<proteinExistence type="predicted"/>
<feature type="domain" description="Tyrosine specific protein phosphatases" evidence="2">
    <location>
        <begin position="197"/>
        <end position="270"/>
    </location>
</feature>
<dbReference type="AlphaFoldDB" id="A0A9Q1C8J8"/>
<keyword evidence="3" id="KW-0675">Receptor</keyword>
<dbReference type="PROSITE" id="PS50056">
    <property type="entry name" value="TYR_PHOSPHATASE_2"/>
    <property type="match status" value="1"/>
</dbReference>
<dbReference type="InterPro" id="IPR050348">
    <property type="entry name" value="Protein-Tyr_Phosphatase"/>
</dbReference>
<protein>
    <submittedName>
        <fullName evidence="3">Receptor-type tyrosine-protein phosphatase kappa</fullName>
    </submittedName>
</protein>
<dbReference type="PRINTS" id="PR00700">
    <property type="entry name" value="PRTYPHPHTASE"/>
</dbReference>
<dbReference type="EMBL" id="JAIZAY010000006">
    <property type="protein sequence ID" value="KAJ8040193.1"/>
    <property type="molecule type" value="Genomic_DNA"/>
</dbReference>
<dbReference type="CDD" id="cd00047">
    <property type="entry name" value="PTPc"/>
    <property type="match status" value="1"/>
</dbReference>
<dbReference type="OrthoDB" id="10253954at2759"/>
<sequence length="288" mass="33594">MLTLKVSFRQCSFLQLLAKFGQMSRNVPSNATNESKKNRFPDLLPVYHCFLKYFQLILFIAVEKKRPYLQTLGKNSSSNYINACSVMSYRKMSSFIATQSPLPSTIEDFWRLVFDWKCPLIVMLNQLDKNDGTVCKYWPDAGSLQYGHITVELKMMQKEHRYISRLFEVDHAHAQKPISVQHLQLNSWDENKPWDIYNFIKDIEKLQQDFRMVEPTVIHCINGVGRSGVVLAVKSEIERIEAEKKIDVFTTVRQMRASNLNFVHTLEEYTLCHQLLKMNPPEATYANI</sequence>